<name>A0A813I8U2_POLGL</name>
<reference evidence="2" key="1">
    <citation type="submission" date="2021-02" db="EMBL/GenBank/DDBJ databases">
        <authorList>
            <person name="Dougan E. K."/>
            <person name="Rhodes N."/>
            <person name="Thang M."/>
            <person name="Chan C."/>
        </authorList>
    </citation>
    <scope>NUCLEOTIDE SEQUENCE</scope>
</reference>
<sequence length="348" mass="37285">MAALPADGAEAEPEPSLDVPAALAAELTGWRREACPSCGASAMFYCPYCCAPLGVPEGITVPRARLPFARCDIIFDDAPKKATSIHAKVLAPDQVRLIDLFTQDANSNRTLSRPSGGPQAELGSQASGLQGGDDKEAAAVIREIPECDDAPLCARIGEALDQSFGSSLPPEVEVLLSARGSHVSSSRHLKTSFHATFFVEMDPPLLDSGASFCRAVVQVLGVELGDKSLFGSVQASTLTRSMELASMAGVRVPKVFATGRCASLLGPLDFVVEEFIDTQTIEDKVKAPKDDWQRIVRDVESKLRGHSLTGVDVSPLPHFGSLSTFLQWLMTLVPLWDESLTPTYGQFR</sequence>
<dbReference type="EMBL" id="CAJNNW010005072">
    <property type="protein sequence ID" value="CAE8647042.1"/>
    <property type="molecule type" value="Genomic_DNA"/>
</dbReference>
<dbReference type="AlphaFoldDB" id="A0A813I8U2"/>
<evidence type="ECO:0000313" key="3">
    <source>
        <dbReference type="Proteomes" id="UP000626109"/>
    </source>
</evidence>
<evidence type="ECO:0000313" key="2">
    <source>
        <dbReference type="EMBL" id="CAE8647042.1"/>
    </source>
</evidence>
<protein>
    <submittedName>
        <fullName evidence="2">Uncharacterized protein</fullName>
    </submittedName>
</protein>
<evidence type="ECO:0000256" key="1">
    <source>
        <dbReference type="SAM" id="MobiDB-lite"/>
    </source>
</evidence>
<accession>A0A813I8U2</accession>
<comment type="caution">
    <text evidence="2">The sequence shown here is derived from an EMBL/GenBank/DDBJ whole genome shotgun (WGS) entry which is preliminary data.</text>
</comment>
<dbReference type="Proteomes" id="UP000626109">
    <property type="component" value="Unassembled WGS sequence"/>
</dbReference>
<gene>
    <name evidence="2" type="ORF">PGLA2088_LOCUS5346</name>
</gene>
<organism evidence="2 3">
    <name type="scientific">Polarella glacialis</name>
    <name type="common">Dinoflagellate</name>
    <dbReference type="NCBI Taxonomy" id="89957"/>
    <lineage>
        <taxon>Eukaryota</taxon>
        <taxon>Sar</taxon>
        <taxon>Alveolata</taxon>
        <taxon>Dinophyceae</taxon>
        <taxon>Suessiales</taxon>
        <taxon>Suessiaceae</taxon>
        <taxon>Polarella</taxon>
    </lineage>
</organism>
<proteinExistence type="predicted"/>
<feature type="region of interest" description="Disordered" evidence="1">
    <location>
        <begin position="108"/>
        <end position="131"/>
    </location>
</feature>